<gene>
    <name evidence="2" type="ORF">SAMN06264849_106156</name>
</gene>
<keyword evidence="3" id="KW-1185">Reference proteome</keyword>
<dbReference type="EMBL" id="FXTI01000006">
    <property type="protein sequence ID" value="SMO73354.1"/>
    <property type="molecule type" value="Genomic_DNA"/>
</dbReference>
<dbReference type="RefSeq" id="WP_142505733.1">
    <property type="nucleotide sequence ID" value="NZ_FXTI01000006.1"/>
</dbReference>
<accession>A0A521DNQ2</accession>
<organism evidence="2 3">
    <name type="scientific">Melghirimyces algeriensis</name>
    <dbReference type="NCBI Taxonomy" id="910412"/>
    <lineage>
        <taxon>Bacteria</taxon>
        <taxon>Bacillati</taxon>
        <taxon>Bacillota</taxon>
        <taxon>Bacilli</taxon>
        <taxon>Bacillales</taxon>
        <taxon>Thermoactinomycetaceae</taxon>
        <taxon>Melghirimyces</taxon>
    </lineage>
</organism>
<evidence type="ECO:0000313" key="2">
    <source>
        <dbReference type="EMBL" id="SMO73354.1"/>
    </source>
</evidence>
<reference evidence="2 3" key="1">
    <citation type="submission" date="2017-05" db="EMBL/GenBank/DDBJ databases">
        <authorList>
            <person name="Varghese N."/>
            <person name="Submissions S."/>
        </authorList>
    </citation>
    <scope>NUCLEOTIDE SEQUENCE [LARGE SCALE GENOMIC DNA]</scope>
    <source>
        <strain evidence="2 3">DSM 45474</strain>
    </source>
</reference>
<feature type="region of interest" description="Disordered" evidence="1">
    <location>
        <begin position="36"/>
        <end position="64"/>
    </location>
</feature>
<sequence length="64" mass="7400">MEHPFPTTQRNPWRSQPFSGYFGRWLVERTPSTSLLEERDAETNISPSPLCHEPHASVYTEARA</sequence>
<dbReference type="AlphaFoldDB" id="A0A521DNQ2"/>
<name>A0A521DNQ2_9BACL</name>
<evidence type="ECO:0000313" key="3">
    <source>
        <dbReference type="Proteomes" id="UP000315636"/>
    </source>
</evidence>
<evidence type="ECO:0000256" key="1">
    <source>
        <dbReference type="SAM" id="MobiDB-lite"/>
    </source>
</evidence>
<proteinExistence type="predicted"/>
<dbReference type="Proteomes" id="UP000315636">
    <property type="component" value="Unassembled WGS sequence"/>
</dbReference>
<protein>
    <submittedName>
        <fullName evidence="2">Uncharacterized protein</fullName>
    </submittedName>
</protein>